<dbReference type="PATRIC" id="fig|861299.3.peg.5248"/>
<proteinExistence type="predicted"/>
<keyword evidence="2" id="KW-1185">Reference proteome</keyword>
<dbReference type="KEGG" id="gba:J421_5192"/>
<dbReference type="OrthoDB" id="9816502at2"/>
<gene>
    <name evidence="1" type="ORF">J421_5192</name>
</gene>
<dbReference type="HOGENOM" id="CLU_634230_0_0_0"/>
<accession>W0RQJ7</accession>
<reference evidence="1 2" key="1">
    <citation type="journal article" date="2014" name="Genome Announc.">
        <title>Genome Sequence and Methylome of Soil Bacterium Gemmatirosa kalamazoonensis KBS708T, a Member of the Rarely Cultivated Gemmatimonadetes Phylum.</title>
        <authorList>
            <person name="Debruyn J.M."/>
            <person name="Radosevich M."/>
            <person name="Wommack K.E."/>
            <person name="Polson S.W."/>
            <person name="Hauser L.J."/>
            <person name="Fawaz M.N."/>
            <person name="Korlach J."/>
            <person name="Tsai Y.C."/>
        </authorList>
    </citation>
    <scope>NUCLEOTIDE SEQUENCE [LARGE SCALE GENOMIC DNA]</scope>
    <source>
        <strain evidence="1 2">KBS708</strain>
        <plasmid evidence="2">Plasmid 1</plasmid>
    </source>
</reference>
<dbReference type="Proteomes" id="UP000019151">
    <property type="component" value="Plasmid 1"/>
</dbReference>
<name>W0RQJ7_9BACT</name>
<geneLocation type="plasmid" evidence="1 2">
    <name>1</name>
</geneLocation>
<dbReference type="EMBL" id="CP007129">
    <property type="protein sequence ID" value="AHG92727.1"/>
    <property type="molecule type" value="Genomic_DNA"/>
</dbReference>
<sequence>MSLTVGRYTFSSWLRKGIAGSIVETDTLGASGGAATERAVVPVDLRVNTLPVHKEFALLGPGDVLGINPATIVRTEPRHWVTDFEPNYLAFVEFYDEDFLWRYTPARAAGDRLRPWLALAVLEEDTAEHEGEFARTARRDPLPSITVRSTASLPPHTQTWAWAHVHTNETFADATEFERFLESLGVPDHPNADRIVCRLTSPRRLLPNTAYGAFVVPVFETGRLAGLGQDPSAVDAQQPAWTAAAGAVELPVLYEWRFRTGENEDFESMVKRLVPRAADPRVGVRGMDGEQPGWGLTEGTDIGQILPADAKQTVVGLEGALKAPTTTPSPEVVDVTRPFFAQLQAALNFAEERRTAPATETLPVVTPPIYGEHHALRHTVDTTRGDWLDALNRDPRTRVSAGFGVRVVREHQESYVARARGRRCSRCSPRTG</sequence>
<evidence type="ECO:0000313" key="1">
    <source>
        <dbReference type="EMBL" id="AHG92727.1"/>
    </source>
</evidence>
<dbReference type="RefSeq" id="WP_025414056.1">
    <property type="nucleotide sequence ID" value="NZ_CP007129.1"/>
</dbReference>
<dbReference type="InParanoid" id="W0RQJ7"/>
<dbReference type="AlphaFoldDB" id="W0RQJ7"/>
<keyword evidence="1" id="KW-0614">Plasmid</keyword>
<evidence type="ECO:0000313" key="2">
    <source>
        <dbReference type="Proteomes" id="UP000019151"/>
    </source>
</evidence>
<organism evidence="1 2">
    <name type="scientific">Gemmatirosa kalamazoonensis</name>
    <dbReference type="NCBI Taxonomy" id="861299"/>
    <lineage>
        <taxon>Bacteria</taxon>
        <taxon>Pseudomonadati</taxon>
        <taxon>Gemmatimonadota</taxon>
        <taxon>Gemmatimonadia</taxon>
        <taxon>Gemmatimonadales</taxon>
        <taxon>Gemmatimonadaceae</taxon>
        <taxon>Gemmatirosa</taxon>
    </lineage>
</organism>
<protein>
    <submittedName>
        <fullName evidence="1">Uncharacterized protein</fullName>
    </submittedName>
</protein>